<gene>
    <name evidence="1" type="ORF">AMECASPLE_021155</name>
</gene>
<organism evidence="1 2">
    <name type="scientific">Ameca splendens</name>
    <dbReference type="NCBI Taxonomy" id="208324"/>
    <lineage>
        <taxon>Eukaryota</taxon>
        <taxon>Metazoa</taxon>
        <taxon>Chordata</taxon>
        <taxon>Craniata</taxon>
        <taxon>Vertebrata</taxon>
        <taxon>Euteleostomi</taxon>
        <taxon>Actinopterygii</taxon>
        <taxon>Neopterygii</taxon>
        <taxon>Teleostei</taxon>
        <taxon>Neoteleostei</taxon>
        <taxon>Acanthomorphata</taxon>
        <taxon>Ovalentaria</taxon>
        <taxon>Atherinomorphae</taxon>
        <taxon>Cyprinodontiformes</taxon>
        <taxon>Goodeidae</taxon>
        <taxon>Ameca</taxon>
    </lineage>
</organism>
<keyword evidence="2" id="KW-1185">Reference proteome</keyword>
<sequence>MEAEVSPPSCALPHTHTHTYTHTHTHTHIFGKHFFTGQLPYDLCQPTHTHSHRQTHLANYKHSEGMITVTEEPLTQPVMVGTYTLNNASSSVKYGKHLCF</sequence>
<evidence type="ECO:0000313" key="1">
    <source>
        <dbReference type="EMBL" id="MEQ2307725.1"/>
    </source>
</evidence>
<reference evidence="1 2" key="1">
    <citation type="submission" date="2021-06" db="EMBL/GenBank/DDBJ databases">
        <authorList>
            <person name="Palmer J.M."/>
        </authorList>
    </citation>
    <scope>NUCLEOTIDE SEQUENCE [LARGE SCALE GENOMIC DNA]</scope>
    <source>
        <strain evidence="1 2">AS_MEX2019</strain>
        <tissue evidence="1">Muscle</tissue>
    </source>
</reference>
<comment type="caution">
    <text evidence="1">The sequence shown here is derived from an EMBL/GenBank/DDBJ whole genome shotgun (WGS) entry which is preliminary data.</text>
</comment>
<proteinExistence type="predicted"/>
<protein>
    <submittedName>
        <fullName evidence="1">Uncharacterized protein</fullName>
    </submittedName>
</protein>
<dbReference type="EMBL" id="JAHRIP010067642">
    <property type="protein sequence ID" value="MEQ2307725.1"/>
    <property type="molecule type" value="Genomic_DNA"/>
</dbReference>
<dbReference type="Proteomes" id="UP001469553">
    <property type="component" value="Unassembled WGS sequence"/>
</dbReference>
<name>A0ABV0ZP51_9TELE</name>
<evidence type="ECO:0000313" key="2">
    <source>
        <dbReference type="Proteomes" id="UP001469553"/>
    </source>
</evidence>
<accession>A0ABV0ZP51</accession>